<feature type="compositionally biased region" description="Acidic residues" evidence="1">
    <location>
        <begin position="247"/>
        <end position="277"/>
    </location>
</feature>
<feature type="compositionally biased region" description="Acidic residues" evidence="1">
    <location>
        <begin position="303"/>
        <end position="313"/>
    </location>
</feature>
<proteinExistence type="predicted"/>
<evidence type="ECO:0000313" key="3">
    <source>
        <dbReference type="Proteomes" id="UP001141434"/>
    </source>
</evidence>
<feature type="compositionally biased region" description="Basic residues" evidence="1">
    <location>
        <begin position="418"/>
        <end position="432"/>
    </location>
</feature>
<dbReference type="OrthoDB" id="6105938at2759"/>
<dbReference type="GeneID" id="81392575"/>
<dbReference type="RefSeq" id="XP_056514474.1">
    <property type="nucleotide sequence ID" value="XM_056653407.1"/>
</dbReference>
<sequence length="432" mass="47718">MVDGSGADIEAAGLVNTLQGHVDGIRNLIHCGICIRPLYEPFTLACVLDIMVFRGKSKRTCPDCRAPVKTQPAPAYLVRAIVQLFTSRAELLDKGETTAEHTKNQREEAERLEKDKANLHPSTGGLFGGLFKPKIAQPRPLMDPEDGVVRCPNCQWELSESDECEGCGYVYQAESEDTDYSDSDFSDTDLSSLTRRVEGHDRDFEDMEPQAGMLWGVPAGSRALQDFLGYPSQSFDFYPPMGFPSGDYDEEEEEDDDDYDDMDSFIDDEQEDGEPESQSDHSTVVGGARRNRTHPTFAPAYVDTDDSDDEVEEIDGHHSDSDAESSSSAESNSTAPHGTRSSPMESSGPEVPDNSSFLVPGYRYARSTVSPVSGDDSESMDSSSPPRPMGRLRDTGSNARNAITIDDSEEDDQPIAPVRRRPQRRYARYSPY</sequence>
<dbReference type="Proteomes" id="UP001141434">
    <property type="component" value="Unassembled WGS sequence"/>
</dbReference>
<evidence type="ECO:0000256" key="1">
    <source>
        <dbReference type="SAM" id="MobiDB-lite"/>
    </source>
</evidence>
<reference evidence="2" key="1">
    <citation type="submission" date="2022-11" db="EMBL/GenBank/DDBJ databases">
        <authorList>
            <person name="Petersen C."/>
        </authorList>
    </citation>
    <scope>NUCLEOTIDE SEQUENCE</scope>
    <source>
        <strain evidence="2">IBT 34128</strain>
    </source>
</reference>
<reference evidence="2" key="2">
    <citation type="journal article" date="2023" name="IMA Fungus">
        <title>Comparative genomic study of the Penicillium genus elucidates a diverse pangenome and 15 lateral gene transfer events.</title>
        <authorList>
            <person name="Petersen C."/>
            <person name="Sorensen T."/>
            <person name="Nielsen M.R."/>
            <person name="Sondergaard T.E."/>
            <person name="Sorensen J.L."/>
            <person name="Fitzpatrick D.A."/>
            <person name="Frisvad J.C."/>
            <person name="Nielsen K.L."/>
        </authorList>
    </citation>
    <scope>NUCLEOTIDE SEQUENCE</scope>
    <source>
        <strain evidence="2">IBT 34128</strain>
    </source>
</reference>
<gene>
    <name evidence="2" type="ORF">NUU61_002825</name>
</gene>
<dbReference type="EMBL" id="JAPMSZ010000004">
    <property type="protein sequence ID" value="KAJ5105478.1"/>
    <property type="molecule type" value="Genomic_DNA"/>
</dbReference>
<organism evidence="2 3">
    <name type="scientific">Penicillium alfredii</name>
    <dbReference type="NCBI Taxonomy" id="1506179"/>
    <lineage>
        <taxon>Eukaryota</taxon>
        <taxon>Fungi</taxon>
        <taxon>Dikarya</taxon>
        <taxon>Ascomycota</taxon>
        <taxon>Pezizomycotina</taxon>
        <taxon>Eurotiomycetes</taxon>
        <taxon>Eurotiomycetidae</taxon>
        <taxon>Eurotiales</taxon>
        <taxon>Aspergillaceae</taxon>
        <taxon>Penicillium</taxon>
    </lineage>
</organism>
<feature type="region of interest" description="Disordered" evidence="1">
    <location>
        <begin position="95"/>
        <end position="114"/>
    </location>
</feature>
<dbReference type="SUPFAM" id="SSF57850">
    <property type="entry name" value="RING/U-box"/>
    <property type="match status" value="1"/>
</dbReference>
<protein>
    <recommendedName>
        <fullName evidence="4">RING-type domain-containing protein</fullName>
    </recommendedName>
</protein>
<feature type="compositionally biased region" description="Polar residues" evidence="1">
    <location>
        <begin position="332"/>
        <end position="345"/>
    </location>
</feature>
<evidence type="ECO:0000313" key="2">
    <source>
        <dbReference type="EMBL" id="KAJ5105478.1"/>
    </source>
</evidence>
<accession>A0A9W9KHB0</accession>
<comment type="caution">
    <text evidence="2">The sequence shown here is derived from an EMBL/GenBank/DDBJ whole genome shotgun (WGS) entry which is preliminary data.</text>
</comment>
<keyword evidence="3" id="KW-1185">Reference proteome</keyword>
<feature type="region of interest" description="Disordered" evidence="1">
    <location>
        <begin position="238"/>
        <end position="432"/>
    </location>
</feature>
<name>A0A9W9KHB0_9EURO</name>
<evidence type="ECO:0008006" key="4">
    <source>
        <dbReference type="Google" id="ProtNLM"/>
    </source>
</evidence>
<dbReference type="AlphaFoldDB" id="A0A9W9KHB0"/>